<keyword evidence="1" id="KW-0812">Transmembrane</keyword>
<dbReference type="Proteomes" id="UP000184275">
    <property type="component" value="Unassembled WGS sequence"/>
</dbReference>
<accession>A0A1M6RAX8</accession>
<dbReference type="SUPFAM" id="SSF52151">
    <property type="entry name" value="FabD/lysophospholipase-like"/>
    <property type="match status" value="1"/>
</dbReference>
<proteinExistence type="predicted"/>
<name>A0A1M6RAX8_9BACT</name>
<dbReference type="Gene3D" id="3.40.1090.10">
    <property type="entry name" value="Cytosolic phospholipase A2 catalytic domain"/>
    <property type="match status" value="1"/>
</dbReference>
<feature type="transmembrane region" description="Helical" evidence="1">
    <location>
        <begin position="70"/>
        <end position="89"/>
    </location>
</feature>
<evidence type="ECO:0000256" key="1">
    <source>
        <dbReference type="SAM" id="Phobius"/>
    </source>
</evidence>
<keyword evidence="1" id="KW-1133">Transmembrane helix</keyword>
<dbReference type="EMBL" id="FRAW01000003">
    <property type="protein sequence ID" value="SHK29601.1"/>
    <property type="molecule type" value="Genomic_DNA"/>
</dbReference>
<keyword evidence="1" id="KW-0472">Membrane</keyword>
<dbReference type="AlphaFoldDB" id="A0A1M6RAX8"/>
<dbReference type="InterPro" id="IPR016035">
    <property type="entry name" value="Acyl_Trfase/lysoPLipase"/>
</dbReference>
<protein>
    <submittedName>
        <fullName evidence="2">NTE family protein</fullName>
    </submittedName>
</protein>
<organism evidence="2 3">
    <name type="scientific">Fibrobacter intestinalis</name>
    <dbReference type="NCBI Taxonomy" id="28122"/>
    <lineage>
        <taxon>Bacteria</taxon>
        <taxon>Pseudomonadati</taxon>
        <taxon>Fibrobacterota</taxon>
        <taxon>Fibrobacteria</taxon>
        <taxon>Fibrobacterales</taxon>
        <taxon>Fibrobacteraceae</taxon>
        <taxon>Fibrobacter</taxon>
    </lineage>
</organism>
<evidence type="ECO:0000313" key="2">
    <source>
        <dbReference type="EMBL" id="SHK29601.1"/>
    </source>
</evidence>
<gene>
    <name evidence="2" type="ORF">SAMN05720469_103172</name>
</gene>
<evidence type="ECO:0000313" key="3">
    <source>
        <dbReference type="Proteomes" id="UP000184275"/>
    </source>
</evidence>
<reference evidence="3" key="1">
    <citation type="submission" date="2016-11" db="EMBL/GenBank/DDBJ databases">
        <authorList>
            <person name="Varghese N."/>
            <person name="Submissions S."/>
        </authorList>
    </citation>
    <scope>NUCLEOTIDE SEQUENCE [LARGE SCALE GENOMIC DNA]</scope>
    <source>
        <strain evidence="3">UWOS</strain>
    </source>
</reference>
<feature type="transmembrane region" description="Helical" evidence="1">
    <location>
        <begin position="42"/>
        <end position="63"/>
    </location>
</feature>
<keyword evidence="3" id="KW-1185">Reference proteome</keyword>
<sequence>MRWILRCFWIDPLKRLFVVLLLFPLAILFAQSEKDSLSTPKVVLYLGGGVYSPWYSLGVLYAIRDYKLPVDSVVAVSWGAYVGALWSAGYELDAIQRILTDSSFVSRILIKNSEEESLASLPVSLSGEPSLAFRYSFFGDSLGYAHFRPKKIDPDFSSVARALFRLKIDETLNRTDSNVVPFTALACKEGRLRPARVQESLPFSATSGENCPTFVPADSFFAVYVAAYPLRKGKNADSPQTIAAFENELEQIRVQKENPKRNLVLLRPHAFADDSPLTLMQTGYSDVEKKMGELSPLFAWSKERPAAPDSILPRFQMDPSFENIPSAYYSHVSSLWNAADTGMAAASHFLERIAESPFYDSVRIEMDSVGVARLSAQATPILEFRLGGFGSNILGPLAYAGMDFRYVDQFEYLFGIDGFVGEHSYAVRPSFQLRGLFGGLADFSIFGNVSKIRPLKSYFSDEEKILLLNEIESNDLTLAFSLQNSVADLDVRILLGESSFRTALDDAEKLQVHSLLPDVSLTRERGDFEEWFGHSGYRLRGNFGWRSVNLTAVGFGDAPLYVSSTLDAQMEFAPLRFLALGFGASAGMNIRRESGHGYVYPKELEESPENVAVAVDNWYRLHPELSPWTSSWNFASTSSHHYAAVRMNAGLHRGIFGAWIFAAYMRDFEENPYIDLKADRLLLEPLLRISYRSIDVRFGMSRLVSFSDFRMLKNFDDYHYFFQVGTRW</sequence>
<dbReference type="RefSeq" id="WP_073302555.1">
    <property type="nucleotide sequence ID" value="NZ_FRAW01000003.1"/>
</dbReference>